<dbReference type="Proteomes" id="UP000197025">
    <property type="component" value="Unassembled WGS sequence"/>
</dbReference>
<proteinExistence type="predicted"/>
<gene>
    <name evidence="2" type="ORF">SAMN02746019_00021890</name>
</gene>
<feature type="domain" description="Ubiquitin Mut7-C" evidence="1">
    <location>
        <begin position="2"/>
        <end position="80"/>
    </location>
</feature>
<protein>
    <submittedName>
        <fullName evidence="2">Mut7-C ubiquitin</fullName>
    </submittedName>
</protein>
<dbReference type="OrthoDB" id="7860782at2"/>
<accession>A0A212PXF9</accession>
<name>A0A212PXF9_9CHLR</name>
<evidence type="ECO:0000259" key="1">
    <source>
        <dbReference type="Pfam" id="PF14451"/>
    </source>
</evidence>
<dbReference type="InterPro" id="IPR016155">
    <property type="entry name" value="Mopterin_synth/thiamin_S_b"/>
</dbReference>
<keyword evidence="3" id="KW-1185">Reference proteome</keyword>
<reference evidence="3" key="1">
    <citation type="submission" date="2017-06" db="EMBL/GenBank/DDBJ databases">
        <authorList>
            <person name="Varghese N."/>
            <person name="Submissions S."/>
        </authorList>
    </citation>
    <scope>NUCLEOTIDE SEQUENCE [LARGE SCALE GENOMIC DNA]</scope>
    <source>
        <strain evidence="3">JAD2</strain>
    </source>
</reference>
<dbReference type="EMBL" id="FYEK01000003">
    <property type="protein sequence ID" value="SNB51686.1"/>
    <property type="molecule type" value="Genomic_DNA"/>
</dbReference>
<sequence length="96" mass="10999">MIEIHLYGDLRRYIGQEDPRQDAVALLPYRPGTTVAEALRDLGVPLEEARHIFINGLYDPEGMRRALREGDRIGVFPQNMTMPHIRLFAPRATREG</sequence>
<dbReference type="InParanoid" id="A0A212PXF9"/>
<evidence type="ECO:0000313" key="3">
    <source>
        <dbReference type="Proteomes" id="UP000197025"/>
    </source>
</evidence>
<dbReference type="SUPFAM" id="SSF54285">
    <property type="entry name" value="MoaD/ThiS"/>
    <property type="match status" value="1"/>
</dbReference>
<dbReference type="AlphaFoldDB" id="A0A212PXF9"/>
<dbReference type="Pfam" id="PF14451">
    <property type="entry name" value="Ub-Mut7C"/>
    <property type="match status" value="1"/>
</dbReference>
<evidence type="ECO:0000313" key="2">
    <source>
        <dbReference type="EMBL" id="SNB51686.1"/>
    </source>
</evidence>
<organism evidence="2 3">
    <name type="scientific">Thermoflexus hugenholtzii JAD2</name>
    <dbReference type="NCBI Taxonomy" id="877466"/>
    <lineage>
        <taxon>Bacteria</taxon>
        <taxon>Bacillati</taxon>
        <taxon>Chloroflexota</taxon>
        <taxon>Thermoflexia</taxon>
        <taxon>Thermoflexales</taxon>
        <taxon>Thermoflexaceae</taxon>
        <taxon>Thermoflexus</taxon>
    </lineage>
</organism>
<dbReference type="RefSeq" id="WP_159461508.1">
    <property type="nucleotide sequence ID" value="NZ_FYEK01000003.1"/>
</dbReference>
<dbReference type="InterPro" id="IPR027798">
    <property type="entry name" value="Ub_Mut7C"/>
</dbReference>